<evidence type="ECO:0000256" key="1">
    <source>
        <dbReference type="ARBA" id="ARBA00023015"/>
    </source>
</evidence>
<dbReference type="NCBIfam" id="TIGR02937">
    <property type="entry name" value="sigma70-ECF"/>
    <property type="match status" value="1"/>
</dbReference>
<dbReference type="SUPFAM" id="SSF88946">
    <property type="entry name" value="Sigma2 domain of RNA polymerase sigma factors"/>
    <property type="match status" value="1"/>
</dbReference>
<dbReference type="InterPro" id="IPR007624">
    <property type="entry name" value="RNA_pol_sigma70_r3"/>
</dbReference>
<keyword evidence="4" id="KW-0804">Transcription</keyword>
<dbReference type="CDD" id="cd06171">
    <property type="entry name" value="Sigma70_r4"/>
    <property type="match status" value="1"/>
</dbReference>
<keyword evidence="1" id="KW-0805">Transcription regulation</keyword>
<dbReference type="PANTHER" id="PTHR30385:SF7">
    <property type="entry name" value="RNA POLYMERASE SIGMA FACTOR FLIA"/>
    <property type="match status" value="1"/>
</dbReference>
<dbReference type="Pfam" id="PF04545">
    <property type="entry name" value="Sigma70_r4"/>
    <property type="match status" value="1"/>
</dbReference>
<dbReference type="GO" id="GO:0006352">
    <property type="term" value="P:DNA-templated transcription initiation"/>
    <property type="evidence" value="ECO:0007669"/>
    <property type="project" value="InterPro"/>
</dbReference>
<dbReference type="InterPro" id="IPR014284">
    <property type="entry name" value="RNA_pol_sigma-70_dom"/>
</dbReference>
<dbReference type="PRINTS" id="PR00046">
    <property type="entry name" value="SIGMA70FCT"/>
</dbReference>
<feature type="domain" description="RNA polymerase sigma-70 region 2" evidence="6">
    <location>
        <begin position="25"/>
        <end position="96"/>
    </location>
</feature>
<dbReference type="NCBIfam" id="TIGR02479">
    <property type="entry name" value="FliA_WhiG"/>
    <property type="match status" value="1"/>
</dbReference>
<dbReference type="PANTHER" id="PTHR30385">
    <property type="entry name" value="SIGMA FACTOR F FLAGELLAR"/>
    <property type="match status" value="1"/>
</dbReference>
<dbReference type="GO" id="GO:0003899">
    <property type="term" value="F:DNA-directed RNA polymerase activity"/>
    <property type="evidence" value="ECO:0007669"/>
    <property type="project" value="InterPro"/>
</dbReference>
<dbReference type="InterPro" id="IPR013325">
    <property type="entry name" value="RNA_pol_sigma_r2"/>
</dbReference>
<evidence type="ECO:0000313" key="9">
    <source>
        <dbReference type="Proteomes" id="UP000274661"/>
    </source>
</evidence>
<keyword evidence="3" id="KW-0238">DNA-binding</keyword>
<dbReference type="Proteomes" id="UP000274661">
    <property type="component" value="Unassembled WGS sequence"/>
</dbReference>
<feature type="domain" description="RNA polymerase sigma-70 region 3" evidence="5">
    <location>
        <begin position="105"/>
        <end position="146"/>
    </location>
</feature>
<sequence length="243" mass="27176">MSQAAVRQDAFTYTRGPVRLDADALVREHRELVRRIAWHVHSGVSSRIELEDLVQIGLVALVEAARGFEERGAAFRPYAATRVRGAMIDHLRREARLSRGGMVNRRKLAAARAELESRIGRHASDAELAEALGLAPDEYHALVASTQALEQDSIDEVYADDQPWFADLGERVDERMEREQLLAGMAAAIGRLPEREAMVLQLYFVEELNLNEIGEVLNVGAARVCQLKKAALDKLRRTLEARD</sequence>
<dbReference type="Pfam" id="PF04542">
    <property type="entry name" value="Sigma70_r2"/>
    <property type="match status" value="1"/>
</dbReference>
<dbReference type="InterPro" id="IPR007630">
    <property type="entry name" value="RNA_pol_sigma70_r4"/>
</dbReference>
<dbReference type="GO" id="GO:0003677">
    <property type="term" value="F:DNA binding"/>
    <property type="evidence" value="ECO:0007669"/>
    <property type="project" value="UniProtKB-KW"/>
</dbReference>
<keyword evidence="9" id="KW-1185">Reference proteome</keyword>
<dbReference type="RefSeq" id="WP_126719392.1">
    <property type="nucleotide sequence ID" value="NZ_RWJF01000001.1"/>
</dbReference>
<dbReference type="Gene3D" id="1.10.1740.10">
    <property type="match status" value="1"/>
</dbReference>
<evidence type="ECO:0000256" key="2">
    <source>
        <dbReference type="ARBA" id="ARBA00023082"/>
    </source>
</evidence>
<reference evidence="8 9" key="1">
    <citation type="submission" date="2018-12" db="EMBL/GenBank/DDBJ databases">
        <title>Sphingomonas sp. HMF7854 Genome sequencing and assembly.</title>
        <authorList>
            <person name="Cha I."/>
            <person name="Kang H."/>
            <person name="Kim H."/>
            <person name="Kang J."/>
            <person name="Joh K."/>
        </authorList>
    </citation>
    <scope>NUCLEOTIDE SEQUENCE [LARGE SCALE GENOMIC DNA]</scope>
    <source>
        <strain evidence="8 9">HMF7854</strain>
    </source>
</reference>
<feature type="domain" description="RNA polymerase sigma-70 region 4" evidence="7">
    <location>
        <begin position="188"/>
        <end position="236"/>
    </location>
</feature>
<evidence type="ECO:0000259" key="6">
    <source>
        <dbReference type="Pfam" id="PF04542"/>
    </source>
</evidence>
<dbReference type="InterPro" id="IPR000943">
    <property type="entry name" value="RNA_pol_sigma70"/>
</dbReference>
<dbReference type="InterPro" id="IPR012845">
    <property type="entry name" value="RNA_pol_sigma_FliA_WhiG"/>
</dbReference>
<dbReference type="Gene3D" id="1.20.140.160">
    <property type="match status" value="1"/>
</dbReference>
<dbReference type="GO" id="GO:0016987">
    <property type="term" value="F:sigma factor activity"/>
    <property type="evidence" value="ECO:0007669"/>
    <property type="project" value="UniProtKB-KW"/>
</dbReference>
<evidence type="ECO:0000256" key="4">
    <source>
        <dbReference type="ARBA" id="ARBA00023163"/>
    </source>
</evidence>
<evidence type="ECO:0000313" key="8">
    <source>
        <dbReference type="EMBL" id="RST31555.1"/>
    </source>
</evidence>
<dbReference type="OrthoDB" id="9799825at2"/>
<evidence type="ECO:0000259" key="7">
    <source>
        <dbReference type="Pfam" id="PF04545"/>
    </source>
</evidence>
<dbReference type="EMBL" id="RWJF01000001">
    <property type="protein sequence ID" value="RST31555.1"/>
    <property type="molecule type" value="Genomic_DNA"/>
</dbReference>
<comment type="caution">
    <text evidence="8">The sequence shown here is derived from an EMBL/GenBank/DDBJ whole genome shotgun (WGS) entry which is preliminary data.</text>
</comment>
<protein>
    <submittedName>
        <fullName evidence="8">FliA/WhiG family RNA polymerase sigma factor</fullName>
    </submittedName>
</protein>
<dbReference type="AlphaFoldDB" id="A0A3R9WTN0"/>
<accession>A0A3R9WTN0</accession>
<dbReference type="SUPFAM" id="SSF88659">
    <property type="entry name" value="Sigma3 and sigma4 domains of RNA polymerase sigma factors"/>
    <property type="match status" value="2"/>
</dbReference>
<proteinExistence type="predicted"/>
<keyword evidence="2" id="KW-0731">Sigma factor</keyword>
<dbReference type="InterPro" id="IPR013324">
    <property type="entry name" value="RNA_pol_sigma_r3/r4-like"/>
</dbReference>
<name>A0A3R9WTN0_9SPHN</name>
<organism evidence="8 9">
    <name type="scientific">Sphingomonas ginkgonis</name>
    <dbReference type="NCBI Taxonomy" id="2315330"/>
    <lineage>
        <taxon>Bacteria</taxon>
        <taxon>Pseudomonadati</taxon>
        <taxon>Pseudomonadota</taxon>
        <taxon>Alphaproteobacteria</taxon>
        <taxon>Sphingomonadales</taxon>
        <taxon>Sphingomonadaceae</taxon>
        <taxon>Sphingomonas</taxon>
    </lineage>
</organism>
<evidence type="ECO:0000259" key="5">
    <source>
        <dbReference type="Pfam" id="PF04539"/>
    </source>
</evidence>
<evidence type="ECO:0000256" key="3">
    <source>
        <dbReference type="ARBA" id="ARBA00023125"/>
    </source>
</evidence>
<gene>
    <name evidence="8" type="ORF">HMF7854_12435</name>
</gene>
<dbReference type="InterPro" id="IPR007627">
    <property type="entry name" value="RNA_pol_sigma70_r2"/>
</dbReference>
<dbReference type="Pfam" id="PF04539">
    <property type="entry name" value="Sigma70_r3"/>
    <property type="match status" value="1"/>
</dbReference>